<protein>
    <recommendedName>
        <fullName evidence="5">RxLR effector protein</fullName>
    </recommendedName>
</protein>
<evidence type="ECO:0000256" key="6">
    <source>
        <dbReference type="SAM" id="MobiDB-lite"/>
    </source>
</evidence>
<comment type="function">
    <text evidence="5">Effector that suppresses plant defense responses during pathogen infection.</text>
</comment>
<keyword evidence="4 5" id="KW-0732">Signal</keyword>
<evidence type="ECO:0000313" key="8">
    <source>
        <dbReference type="Proteomes" id="UP000693981"/>
    </source>
</evidence>
<accession>A0A8T1WW64</accession>
<dbReference type="Pfam" id="PF16810">
    <property type="entry name" value="RXLR"/>
    <property type="match status" value="1"/>
</dbReference>
<evidence type="ECO:0000256" key="4">
    <source>
        <dbReference type="ARBA" id="ARBA00022729"/>
    </source>
</evidence>
<name>A0A8T1WW64_9STRA</name>
<dbReference type="OrthoDB" id="128728at2759"/>
<reference evidence="7" key="1">
    <citation type="submission" date="2021-02" db="EMBL/GenBank/DDBJ databases">
        <authorList>
            <person name="Palmer J.M."/>
        </authorList>
    </citation>
    <scope>NUCLEOTIDE SEQUENCE</scope>
    <source>
        <strain evidence="7">SCRP23</strain>
    </source>
</reference>
<keyword evidence="8" id="KW-1185">Reference proteome</keyword>
<dbReference type="EMBL" id="JAGDFL010000104">
    <property type="protein sequence ID" value="KAG7397676.1"/>
    <property type="molecule type" value="Genomic_DNA"/>
</dbReference>
<evidence type="ECO:0000256" key="1">
    <source>
        <dbReference type="ARBA" id="ARBA00004613"/>
    </source>
</evidence>
<dbReference type="AlphaFoldDB" id="A0A8T1WW64"/>
<evidence type="ECO:0000256" key="5">
    <source>
        <dbReference type="RuleBase" id="RU367124"/>
    </source>
</evidence>
<feature type="compositionally biased region" description="Acidic residues" evidence="6">
    <location>
        <begin position="77"/>
        <end position="111"/>
    </location>
</feature>
<organism evidence="7 8">
    <name type="scientific">Phytophthora boehmeriae</name>
    <dbReference type="NCBI Taxonomy" id="109152"/>
    <lineage>
        <taxon>Eukaryota</taxon>
        <taxon>Sar</taxon>
        <taxon>Stramenopiles</taxon>
        <taxon>Oomycota</taxon>
        <taxon>Peronosporomycetes</taxon>
        <taxon>Peronosporales</taxon>
        <taxon>Peronosporaceae</taxon>
        <taxon>Phytophthora</taxon>
    </lineage>
</organism>
<comment type="caution">
    <text evidence="7">The sequence shown here is derived from an EMBL/GenBank/DDBJ whole genome shotgun (WGS) entry which is preliminary data.</text>
</comment>
<evidence type="ECO:0000256" key="2">
    <source>
        <dbReference type="ARBA" id="ARBA00010400"/>
    </source>
</evidence>
<evidence type="ECO:0000256" key="3">
    <source>
        <dbReference type="ARBA" id="ARBA00022525"/>
    </source>
</evidence>
<gene>
    <name evidence="7" type="ORF">PHYBOEH_000362</name>
</gene>
<feature type="region of interest" description="Disordered" evidence="6">
    <location>
        <begin position="77"/>
        <end position="118"/>
    </location>
</feature>
<comment type="similarity">
    <text evidence="2 5">Belongs to the RxLR effector family.</text>
</comment>
<dbReference type="InterPro" id="IPR031825">
    <property type="entry name" value="RXLR"/>
</dbReference>
<sequence>MRACYLFLAVVTTVLANAGTTASMTADSKQSKIAKVVSSSDTAPSTLSLTARDNNVRNRALRGTGIDNLIKLGSLDDDADDDAGDDADADLDEGSDGDDDDGNPLSEDEEERAGGTSIVKSIHNIKDYRDAKMLRQIAKGNSPNHILDKFNVAYKIINGQRVYSKHDPDYARYLYWVKYNRDRRFSA</sequence>
<comment type="subcellular location">
    <subcellularLocation>
        <location evidence="1 5">Secreted</location>
    </subcellularLocation>
</comment>
<proteinExistence type="inferred from homology"/>
<feature type="signal peptide" evidence="5">
    <location>
        <begin position="1"/>
        <end position="16"/>
    </location>
</feature>
<comment type="domain">
    <text evidence="5">The RxLR-dEER motif acts to carry the protein into the host cell cytoplasm through binding to cell surface phosphatidylinositol-3-phosphate.</text>
</comment>
<evidence type="ECO:0000313" key="7">
    <source>
        <dbReference type="EMBL" id="KAG7397676.1"/>
    </source>
</evidence>
<feature type="chain" id="PRO_5035928008" description="RxLR effector protein" evidence="5">
    <location>
        <begin position="17"/>
        <end position="187"/>
    </location>
</feature>
<keyword evidence="3 5" id="KW-0964">Secreted</keyword>
<dbReference type="Proteomes" id="UP000693981">
    <property type="component" value="Unassembled WGS sequence"/>
</dbReference>